<dbReference type="InterPro" id="IPR002156">
    <property type="entry name" value="RNaseH_domain"/>
</dbReference>
<dbReference type="SUPFAM" id="SSF53098">
    <property type="entry name" value="Ribonuclease H-like"/>
    <property type="match status" value="2"/>
</dbReference>
<protein>
    <recommendedName>
        <fullName evidence="2">RNase H type-1 domain-containing protein</fullName>
    </recommendedName>
</protein>
<feature type="compositionally biased region" description="Acidic residues" evidence="1">
    <location>
        <begin position="178"/>
        <end position="231"/>
    </location>
</feature>
<dbReference type="AlphaFoldDB" id="A0A6A6UBG9"/>
<dbReference type="InterPro" id="IPR036397">
    <property type="entry name" value="RNaseH_sf"/>
</dbReference>
<dbReference type="OrthoDB" id="407198at2759"/>
<name>A0A6A6UBG9_9PEZI</name>
<organism evidence="3 4">
    <name type="scientific">Microthyrium microscopicum</name>
    <dbReference type="NCBI Taxonomy" id="703497"/>
    <lineage>
        <taxon>Eukaryota</taxon>
        <taxon>Fungi</taxon>
        <taxon>Dikarya</taxon>
        <taxon>Ascomycota</taxon>
        <taxon>Pezizomycotina</taxon>
        <taxon>Dothideomycetes</taxon>
        <taxon>Dothideomycetes incertae sedis</taxon>
        <taxon>Microthyriales</taxon>
        <taxon>Microthyriaceae</taxon>
        <taxon>Microthyrium</taxon>
    </lineage>
</organism>
<reference evidence="3" key="1">
    <citation type="journal article" date="2020" name="Stud. Mycol.">
        <title>101 Dothideomycetes genomes: a test case for predicting lifestyles and emergence of pathogens.</title>
        <authorList>
            <person name="Haridas S."/>
            <person name="Albert R."/>
            <person name="Binder M."/>
            <person name="Bloem J."/>
            <person name="Labutti K."/>
            <person name="Salamov A."/>
            <person name="Andreopoulos B."/>
            <person name="Baker S."/>
            <person name="Barry K."/>
            <person name="Bills G."/>
            <person name="Bluhm B."/>
            <person name="Cannon C."/>
            <person name="Castanera R."/>
            <person name="Culley D."/>
            <person name="Daum C."/>
            <person name="Ezra D."/>
            <person name="Gonzalez J."/>
            <person name="Henrissat B."/>
            <person name="Kuo A."/>
            <person name="Liang C."/>
            <person name="Lipzen A."/>
            <person name="Lutzoni F."/>
            <person name="Magnuson J."/>
            <person name="Mondo S."/>
            <person name="Nolan M."/>
            <person name="Ohm R."/>
            <person name="Pangilinan J."/>
            <person name="Park H.-J."/>
            <person name="Ramirez L."/>
            <person name="Alfaro M."/>
            <person name="Sun H."/>
            <person name="Tritt A."/>
            <person name="Yoshinaga Y."/>
            <person name="Zwiers L.-H."/>
            <person name="Turgeon B."/>
            <person name="Goodwin S."/>
            <person name="Spatafora J."/>
            <person name="Crous P."/>
            <person name="Grigoriev I."/>
        </authorList>
    </citation>
    <scope>NUCLEOTIDE SEQUENCE</scope>
    <source>
        <strain evidence="3">CBS 115976</strain>
    </source>
</reference>
<feature type="domain" description="RNase H type-1" evidence="2">
    <location>
        <begin position="1"/>
        <end position="182"/>
    </location>
</feature>
<evidence type="ECO:0000313" key="4">
    <source>
        <dbReference type="Proteomes" id="UP000799302"/>
    </source>
</evidence>
<evidence type="ECO:0000256" key="1">
    <source>
        <dbReference type="SAM" id="MobiDB-lite"/>
    </source>
</evidence>
<dbReference type="Proteomes" id="UP000799302">
    <property type="component" value="Unassembled WGS sequence"/>
</dbReference>
<sequence>MSNEVNFFADGGCRHQGTSSATGVAACVLKNSQAFGRKKSWTEALPEYPPPTNTRAEISALILAQAKAIELQRKRWRKIKRSKKQNIQSTKIIFVIHSDCQRTVEALNGQISNWIESGWSKKTGDRVANQDLFEKAWKLDQKLKRWKSRVRVVYKWIPREQNWMAHHCCAAKLVELEQAETSDEQEEQEEHEEEWENAESQDQSEESEESEESKDDETDETDETDEDDEDDETHHSHVADSAIHTDICRANNMDTRIIAEKTRPVSSITSNSSRFIGPNLTNSQIDMLCSAGWAQFTSIMVDSRCSKGEQSPRVGVAAHTLGTTGGPHTVYTQALSDFPPLCTRRARLFAIISAQQWYLDNEADGRLQIPRVLEINSTSNCAITYMNGKIEEYKNNDWLDSKGEPAECQDLLQQALFLDGRLRQLATVHYKLIAREKNTFLRQYCKDKLKKLQEVLDCEVINLPTLCRIADSAEYRDSRA</sequence>
<dbReference type="Pfam" id="PF00075">
    <property type="entry name" value="RNase_H"/>
    <property type="match status" value="1"/>
</dbReference>
<dbReference type="InterPro" id="IPR012337">
    <property type="entry name" value="RNaseH-like_sf"/>
</dbReference>
<keyword evidence="4" id="KW-1185">Reference proteome</keyword>
<accession>A0A6A6UBG9</accession>
<evidence type="ECO:0000313" key="3">
    <source>
        <dbReference type="EMBL" id="KAF2669512.1"/>
    </source>
</evidence>
<dbReference type="GO" id="GO:0003676">
    <property type="term" value="F:nucleic acid binding"/>
    <property type="evidence" value="ECO:0007669"/>
    <property type="project" value="InterPro"/>
</dbReference>
<dbReference type="Gene3D" id="3.30.420.10">
    <property type="entry name" value="Ribonuclease H-like superfamily/Ribonuclease H"/>
    <property type="match status" value="2"/>
</dbReference>
<dbReference type="PROSITE" id="PS50879">
    <property type="entry name" value="RNASE_H_1"/>
    <property type="match status" value="1"/>
</dbReference>
<dbReference type="EMBL" id="MU004235">
    <property type="protein sequence ID" value="KAF2669512.1"/>
    <property type="molecule type" value="Genomic_DNA"/>
</dbReference>
<feature type="region of interest" description="Disordered" evidence="1">
    <location>
        <begin position="178"/>
        <end position="246"/>
    </location>
</feature>
<evidence type="ECO:0000259" key="2">
    <source>
        <dbReference type="PROSITE" id="PS50879"/>
    </source>
</evidence>
<dbReference type="GO" id="GO:0004523">
    <property type="term" value="F:RNA-DNA hybrid ribonuclease activity"/>
    <property type="evidence" value="ECO:0007669"/>
    <property type="project" value="InterPro"/>
</dbReference>
<gene>
    <name evidence="3" type="ORF">BT63DRAFT_479334</name>
</gene>
<proteinExistence type="predicted"/>